<evidence type="ECO:0000313" key="2">
    <source>
        <dbReference type="EMBL" id="TID17905.1"/>
    </source>
</evidence>
<protein>
    <submittedName>
        <fullName evidence="2">Uncharacterized protein</fullName>
    </submittedName>
</protein>
<keyword evidence="1" id="KW-1133">Transmembrane helix</keyword>
<comment type="caution">
    <text evidence="2">The sequence shown here is derived from an EMBL/GenBank/DDBJ whole genome shotgun (WGS) entry which is preliminary data.</text>
</comment>
<evidence type="ECO:0000313" key="3">
    <source>
        <dbReference type="Proteomes" id="UP000298493"/>
    </source>
</evidence>
<dbReference type="EMBL" id="SNSC02000015">
    <property type="protein sequence ID" value="TID17905.1"/>
    <property type="molecule type" value="Genomic_DNA"/>
</dbReference>
<name>A0A4Z1P989_9PEZI</name>
<accession>A0A4Z1P989</accession>
<reference evidence="2 3" key="1">
    <citation type="submission" date="2019-04" db="EMBL/GenBank/DDBJ databases">
        <title>High contiguity whole genome sequence and gene annotation resource for two Venturia nashicola isolates.</title>
        <authorList>
            <person name="Prokchorchik M."/>
            <person name="Won K."/>
            <person name="Lee Y."/>
            <person name="Choi E.D."/>
            <person name="Segonzac C."/>
            <person name="Sohn K.H."/>
        </authorList>
    </citation>
    <scope>NUCLEOTIDE SEQUENCE [LARGE SCALE GENOMIC DNA]</scope>
    <source>
        <strain evidence="2 3">PRI2</strain>
    </source>
</reference>
<feature type="transmembrane region" description="Helical" evidence="1">
    <location>
        <begin position="46"/>
        <end position="63"/>
    </location>
</feature>
<sequence>MLSRPLLALYENNIFKFCLPCNHNYLIAIIIYARGGVKFKSFSARMLHHIFLVPYLVPFLVSVSDPVFDHVSIALNLLGISLLLFVLRSIGLVLICGGLIKDRVIGYVQDKLLKRDLACNEFREPGPGMPISFVTAIQNELMKSDCLDVLQLVHRCSALVRRWEAVYESMTPLFSSRDRTLTAFHCIFHHIINFRRLVPNMTRERIIRNRYHNALDAHILPNVIAKTFPVHTVERGTDGHSLGTENNMFNATPDISFLYLGDAFWCNHRTGHILDLILSMVLRRYRSCSHRDSAPDLSNDSFDPDRTRGCSLPRPYFSIVRGFRLFFFYDQTLRVDGHVEGKADGWLEFLMVVRG</sequence>
<dbReference type="Proteomes" id="UP000298493">
    <property type="component" value="Unassembled WGS sequence"/>
</dbReference>
<keyword evidence="1" id="KW-0812">Transmembrane</keyword>
<proteinExistence type="predicted"/>
<feature type="transmembrane region" description="Helical" evidence="1">
    <location>
        <begin position="75"/>
        <end position="100"/>
    </location>
</feature>
<organism evidence="2 3">
    <name type="scientific">Venturia nashicola</name>
    <dbReference type="NCBI Taxonomy" id="86259"/>
    <lineage>
        <taxon>Eukaryota</taxon>
        <taxon>Fungi</taxon>
        <taxon>Dikarya</taxon>
        <taxon>Ascomycota</taxon>
        <taxon>Pezizomycotina</taxon>
        <taxon>Dothideomycetes</taxon>
        <taxon>Pleosporomycetidae</taxon>
        <taxon>Venturiales</taxon>
        <taxon>Venturiaceae</taxon>
        <taxon>Venturia</taxon>
    </lineage>
</organism>
<evidence type="ECO:0000256" key="1">
    <source>
        <dbReference type="SAM" id="Phobius"/>
    </source>
</evidence>
<keyword evidence="3" id="KW-1185">Reference proteome</keyword>
<dbReference type="AlphaFoldDB" id="A0A4Z1P989"/>
<gene>
    <name evidence="2" type="ORF">E6O75_ATG10550</name>
</gene>
<keyword evidence="1" id="KW-0472">Membrane</keyword>